<dbReference type="EMBL" id="BJNH01000134">
    <property type="protein sequence ID" value="GEC29530.1"/>
    <property type="molecule type" value="Genomic_DNA"/>
</dbReference>
<organism evidence="2 3">
    <name type="scientific">Pseudonocardia saturnea</name>
    <dbReference type="NCBI Taxonomy" id="33909"/>
    <lineage>
        <taxon>Bacteria</taxon>
        <taxon>Bacillati</taxon>
        <taxon>Actinomycetota</taxon>
        <taxon>Actinomycetes</taxon>
        <taxon>Pseudonocardiales</taxon>
        <taxon>Pseudonocardiaceae</taxon>
        <taxon>Pseudonocardia</taxon>
    </lineage>
</organism>
<proteinExistence type="predicted"/>
<feature type="region of interest" description="Disordered" evidence="1">
    <location>
        <begin position="1"/>
        <end position="103"/>
    </location>
</feature>
<name>A0ABQ0S9C9_9PSEU</name>
<gene>
    <name evidence="2" type="ORF">PSA01_65590</name>
</gene>
<dbReference type="Proteomes" id="UP000320693">
    <property type="component" value="Unassembled WGS sequence"/>
</dbReference>
<accession>A0ABQ0S9C9</accession>
<feature type="compositionally biased region" description="Low complexity" evidence="1">
    <location>
        <begin position="57"/>
        <end position="73"/>
    </location>
</feature>
<reference evidence="2 3" key="1">
    <citation type="submission" date="2019-06" db="EMBL/GenBank/DDBJ databases">
        <title>Whole genome shotgun sequence of Pseudonocardia saturnea NBRC 14499.</title>
        <authorList>
            <person name="Hosoyama A."/>
            <person name="Uohara A."/>
            <person name="Ohji S."/>
            <person name="Ichikawa N."/>
        </authorList>
    </citation>
    <scope>NUCLEOTIDE SEQUENCE [LARGE SCALE GENOMIC DNA]</scope>
    <source>
        <strain evidence="2 3">NBRC 14499</strain>
    </source>
</reference>
<evidence type="ECO:0000313" key="2">
    <source>
        <dbReference type="EMBL" id="GEC29530.1"/>
    </source>
</evidence>
<evidence type="ECO:0000256" key="1">
    <source>
        <dbReference type="SAM" id="MobiDB-lite"/>
    </source>
</evidence>
<keyword evidence="3" id="KW-1185">Reference proteome</keyword>
<feature type="compositionally biased region" description="Low complexity" evidence="1">
    <location>
        <begin position="1"/>
        <end position="18"/>
    </location>
</feature>
<sequence length="103" mass="10386">MAVRATSGAGSAAATTATPGHRLATGALDNPVALPGPSEIDELRRAPVLRATPAGHSRPGSPGTGTATSPTTRQAAGHDEIHWKTRETPPRLADTPGPPLVSL</sequence>
<comment type="caution">
    <text evidence="2">The sequence shown here is derived from an EMBL/GenBank/DDBJ whole genome shotgun (WGS) entry which is preliminary data.</text>
</comment>
<evidence type="ECO:0000313" key="3">
    <source>
        <dbReference type="Proteomes" id="UP000320693"/>
    </source>
</evidence>
<feature type="compositionally biased region" description="Basic and acidic residues" evidence="1">
    <location>
        <begin position="76"/>
        <end position="89"/>
    </location>
</feature>
<protein>
    <submittedName>
        <fullName evidence="2">Uncharacterized protein</fullName>
    </submittedName>
</protein>